<dbReference type="AlphaFoldDB" id="A0A1G8ZVP1"/>
<evidence type="ECO:0000313" key="2">
    <source>
        <dbReference type="EMBL" id="SDK18694.1"/>
    </source>
</evidence>
<evidence type="ECO:0000313" key="3">
    <source>
        <dbReference type="Proteomes" id="UP000199580"/>
    </source>
</evidence>
<gene>
    <name evidence="2" type="ORF">SAMN04487935_2747</name>
</gene>
<feature type="compositionally biased region" description="Basic and acidic residues" evidence="1">
    <location>
        <begin position="45"/>
        <end position="66"/>
    </location>
</feature>
<dbReference type="EMBL" id="FNEZ01000004">
    <property type="protein sequence ID" value="SDK18694.1"/>
    <property type="molecule type" value="Genomic_DNA"/>
</dbReference>
<accession>A0A1G8ZVP1</accession>
<feature type="region of interest" description="Disordered" evidence="1">
    <location>
        <begin position="1"/>
        <end position="89"/>
    </location>
</feature>
<reference evidence="2 3" key="1">
    <citation type="submission" date="2016-10" db="EMBL/GenBank/DDBJ databases">
        <authorList>
            <person name="de Groot N.N."/>
        </authorList>
    </citation>
    <scope>NUCLEOTIDE SEQUENCE [LARGE SCALE GENOMIC DNA]</scope>
    <source>
        <strain evidence="2 3">CGMCC 1.10076</strain>
    </source>
</reference>
<dbReference type="RefSeq" id="WP_091396611.1">
    <property type="nucleotide sequence ID" value="NZ_BKAI01000008.1"/>
</dbReference>
<sequence>MTIINPKPKAMSYFDEDERKIDDPGLNQDSTYDKKDDEDFDDSDDFHKNDDTDTEKKSIDEEKVKEPPSTATTNDKVKDVGMNDGNIYI</sequence>
<dbReference type="Proteomes" id="UP000199580">
    <property type="component" value="Unassembled WGS sequence"/>
</dbReference>
<proteinExistence type="predicted"/>
<organism evidence="2 3">
    <name type="scientific">Flavobacterium noncentrifugens</name>
    <dbReference type="NCBI Taxonomy" id="1128970"/>
    <lineage>
        <taxon>Bacteria</taxon>
        <taxon>Pseudomonadati</taxon>
        <taxon>Bacteroidota</taxon>
        <taxon>Flavobacteriia</taxon>
        <taxon>Flavobacteriales</taxon>
        <taxon>Flavobacteriaceae</taxon>
        <taxon>Flavobacterium</taxon>
    </lineage>
</organism>
<protein>
    <submittedName>
        <fullName evidence="2">Uncharacterized protein</fullName>
    </submittedName>
</protein>
<keyword evidence="3" id="KW-1185">Reference proteome</keyword>
<evidence type="ECO:0000256" key="1">
    <source>
        <dbReference type="SAM" id="MobiDB-lite"/>
    </source>
</evidence>
<dbReference type="STRING" id="1128970.SAMN04487935_2747"/>
<name>A0A1G8ZVP1_9FLAO</name>